<proteinExistence type="predicted"/>
<dbReference type="Pfam" id="PF01547">
    <property type="entry name" value="SBP_bac_1"/>
    <property type="match status" value="1"/>
</dbReference>
<evidence type="ECO:0000256" key="5">
    <source>
        <dbReference type="ARBA" id="ARBA00023288"/>
    </source>
</evidence>
<evidence type="ECO:0000256" key="1">
    <source>
        <dbReference type="ARBA" id="ARBA00022475"/>
    </source>
</evidence>
<evidence type="ECO:0000313" key="8">
    <source>
        <dbReference type="Proteomes" id="UP001197875"/>
    </source>
</evidence>
<keyword evidence="5" id="KW-0449">Lipoprotein</keyword>
<accession>A0AAE3J6U4</accession>
<comment type="caution">
    <text evidence="7">The sequence shown here is derived from an EMBL/GenBank/DDBJ whole genome shotgun (WGS) entry which is preliminary data.</text>
</comment>
<feature type="chain" id="PRO_5042025668" evidence="6">
    <location>
        <begin position="25"/>
        <end position="522"/>
    </location>
</feature>
<dbReference type="PANTHER" id="PTHR43649:SF33">
    <property type="entry name" value="POLYGALACTURONAN_RHAMNOGALACTURONAN-BINDING PROTEIN YTCQ"/>
    <property type="match status" value="1"/>
</dbReference>
<dbReference type="Gene3D" id="3.40.190.10">
    <property type="entry name" value="Periplasmic binding protein-like II"/>
    <property type="match status" value="2"/>
</dbReference>
<evidence type="ECO:0000256" key="6">
    <source>
        <dbReference type="SAM" id="SignalP"/>
    </source>
</evidence>
<feature type="signal peptide" evidence="6">
    <location>
        <begin position="1"/>
        <end position="24"/>
    </location>
</feature>
<keyword evidence="1" id="KW-1003">Cell membrane</keyword>
<protein>
    <submittedName>
        <fullName evidence="7">Extracellular solute-binding protein</fullName>
    </submittedName>
</protein>
<reference evidence="7 8" key="1">
    <citation type="submission" date="2021-10" db="EMBL/GenBank/DDBJ databases">
        <title>Anaerobic single-cell dispensing facilitates the cultivation of human gut bacteria.</title>
        <authorList>
            <person name="Afrizal A."/>
        </authorList>
    </citation>
    <scope>NUCLEOTIDE SEQUENCE [LARGE SCALE GENOMIC DNA]</scope>
    <source>
        <strain evidence="7 8">CLA-AA-H277</strain>
    </source>
</reference>
<keyword evidence="8" id="KW-1185">Reference proteome</keyword>
<gene>
    <name evidence="7" type="ORF">LKD71_11340</name>
</gene>
<sequence>MKRRKLVLAAMIAAMAVPSLSAMAYDGDILTITADSDGDPFSWDTSTDKLAAMIEDKFGIDFQQSETNYYNNDFTVTQLAAVDGTLPDVFCADILYYTQEITQFIPEELVAEIPEELLDKYPLTKQLLENDAVSQVVKSMYDGYYFLPKPDSADPNIYKAERKGIFIRKDWLENVGMEMPTTWEDLYNVAHAFTYDDPDGNGVKDTYGLTGDGMGTLRYFFSSTGVSNRYWGKDEDGNWSYGALDDKNIEPLEWLRKMYEDGSIDPDFGASTWETGLQKFSSNTFGMCVRNADADWINGVAVKYYGAANPDCNPFDRIDVIPALAEAEGETPRMDGYVSCMVATMFSGEIDEEKMDRFLAYYEYLLSDEGKMLRMGLEGEDWQKNDDGTISLIRDENGNASVLATKYPCIPVTHWPSWGFEMSADPDIEFFDEYDAETKALNKTACDIRNQDPVYPEVGPLLLDDTTVTDAQAFNISSEYWTIITGTEPVADMFADMKERALSSGYADATEVVQEKAEELGW</sequence>
<evidence type="ECO:0000256" key="3">
    <source>
        <dbReference type="ARBA" id="ARBA00023136"/>
    </source>
</evidence>
<dbReference type="RefSeq" id="WP_227615496.1">
    <property type="nucleotide sequence ID" value="NZ_JAJEPR010000019.1"/>
</dbReference>
<dbReference type="InterPro" id="IPR006059">
    <property type="entry name" value="SBP"/>
</dbReference>
<dbReference type="EMBL" id="JAJEPR010000019">
    <property type="protein sequence ID" value="MCC2190393.1"/>
    <property type="molecule type" value="Genomic_DNA"/>
</dbReference>
<keyword evidence="3" id="KW-0472">Membrane</keyword>
<name>A0AAE3J6U4_9FIRM</name>
<evidence type="ECO:0000256" key="4">
    <source>
        <dbReference type="ARBA" id="ARBA00023139"/>
    </source>
</evidence>
<evidence type="ECO:0000313" key="7">
    <source>
        <dbReference type="EMBL" id="MCC2190393.1"/>
    </source>
</evidence>
<keyword evidence="2 6" id="KW-0732">Signal</keyword>
<evidence type="ECO:0000256" key="2">
    <source>
        <dbReference type="ARBA" id="ARBA00022729"/>
    </source>
</evidence>
<keyword evidence="4" id="KW-0564">Palmitate</keyword>
<dbReference type="InterPro" id="IPR050490">
    <property type="entry name" value="Bact_solute-bd_prot1"/>
</dbReference>
<dbReference type="SUPFAM" id="SSF53850">
    <property type="entry name" value="Periplasmic binding protein-like II"/>
    <property type="match status" value="1"/>
</dbReference>
<dbReference type="PANTHER" id="PTHR43649">
    <property type="entry name" value="ARABINOSE-BINDING PROTEIN-RELATED"/>
    <property type="match status" value="1"/>
</dbReference>
<dbReference type="Proteomes" id="UP001197875">
    <property type="component" value="Unassembled WGS sequence"/>
</dbReference>
<organism evidence="7 8">
    <name type="scientific">Fusicatenibacter faecihominis</name>
    <dbReference type="NCBI Taxonomy" id="2881276"/>
    <lineage>
        <taxon>Bacteria</taxon>
        <taxon>Bacillati</taxon>
        <taxon>Bacillota</taxon>
        <taxon>Clostridia</taxon>
        <taxon>Lachnospirales</taxon>
        <taxon>Lachnospiraceae</taxon>
        <taxon>Fusicatenibacter</taxon>
    </lineage>
</organism>
<dbReference type="AlphaFoldDB" id="A0AAE3J6U4"/>